<proteinExistence type="predicted"/>
<dbReference type="AlphaFoldDB" id="A0A4Y7LJA7"/>
<keyword evidence="2" id="KW-1185">Reference proteome</keyword>
<sequence length="62" mass="7044">MKASYLNFVTSSPQIIKQVAFKKESELQKVVAAVDAAMAMIKELQWRLVRMSAAIGENWRKC</sequence>
<dbReference type="EMBL" id="CM010725">
    <property type="protein sequence ID" value="RZC84259.1"/>
    <property type="molecule type" value="Genomic_DNA"/>
</dbReference>
<dbReference type="Proteomes" id="UP000316621">
    <property type="component" value="Chromosome 11"/>
</dbReference>
<evidence type="ECO:0000313" key="1">
    <source>
        <dbReference type="EMBL" id="RZC84259.1"/>
    </source>
</evidence>
<protein>
    <submittedName>
        <fullName evidence="1">Uncharacterized protein</fullName>
    </submittedName>
</protein>
<accession>A0A4Y7LJA7</accession>
<gene>
    <name evidence="1" type="ORF">C5167_047045</name>
</gene>
<reference evidence="1 2" key="1">
    <citation type="journal article" date="2018" name="Science">
        <title>The opium poppy genome and morphinan production.</title>
        <authorList>
            <person name="Guo L."/>
            <person name="Winzer T."/>
            <person name="Yang X."/>
            <person name="Li Y."/>
            <person name="Ning Z."/>
            <person name="He Z."/>
            <person name="Teodor R."/>
            <person name="Lu Y."/>
            <person name="Bowser T.A."/>
            <person name="Graham I.A."/>
            <person name="Ye K."/>
        </authorList>
    </citation>
    <scope>NUCLEOTIDE SEQUENCE [LARGE SCALE GENOMIC DNA]</scope>
    <source>
        <strain evidence="2">cv. HN1</strain>
        <tissue evidence="1">Leaves</tissue>
    </source>
</reference>
<name>A0A4Y7LJA7_PAPSO</name>
<dbReference type="Gramene" id="RZC84259">
    <property type="protein sequence ID" value="RZC84259"/>
    <property type="gene ID" value="C5167_047045"/>
</dbReference>
<organism evidence="1 2">
    <name type="scientific">Papaver somniferum</name>
    <name type="common">Opium poppy</name>
    <dbReference type="NCBI Taxonomy" id="3469"/>
    <lineage>
        <taxon>Eukaryota</taxon>
        <taxon>Viridiplantae</taxon>
        <taxon>Streptophyta</taxon>
        <taxon>Embryophyta</taxon>
        <taxon>Tracheophyta</taxon>
        <taxon>Spermatophyta</taxon>
        <taxon>Magnoliopsida</taxon>
        <taxon>Ranunculales</taxon>
        <taxon>Papaveraceae</taxon>
        <taxon>Papaveroideae</taxon>
        <taxon>Papaver</taxon>
    </lineage>
</organism>
<evidence type="ECO:0000313" key="2">
    <source>
        <dbReference type="Proteomes" id="UP000316621"/>
    </source>
</evidence>